<comment type="similarity">
    <text evidence="3">Belongs to the FKBP-type PPIase family.</text>
</comment>
<protein>
    <recommendedName>
        <fullName evidence="9">peptidylprolyl isomerase</fullName>
        <ecNumber evidence="9">5.2.1.8</ecNumber>
    </recommendedName>
</protein>
<comment type="subcellular location">
    <subcellularLocation>
        <location evidence="2">Cytoplasm</location>
    </subcellularLocation>
</comment>
<feature type="domain" description="PPIase FKBP-type" evidence="10">
    <location>
        <begin position="8"/>
        <end position="86"/>
    </location>
</feature>
<dbReference type="EMBL" id="MFSR01000092">
    <property type="protein sequence ID" value="OGI37384.1"/>
    <property type="molecule type" value="Genomic_DNA"/>
</dbReference>
<dbReference type="SUPFAM" id="SSF54534">
    <property type="entry name" value="FKBP-like"/>
    <property type="match status" value="1"/>
</dbReference>
<organism evidence="11 12">
    <name type="scientific">Candidatus Muproteobacteria bacterium RBG_16_64_10</name>
    <dbReference type="NCBI Taxonomy" id="1817757"/>
    <lineage>
        <taxon>Bacteria</taxon>
        <taxon>Pseudomonadati</taxon>
        <taxon>Pseudomonadota</taxon>
        <taxon>Candidatus Muproteobacteria</taxon>
    </lineage>
</organism>
<comment type="caution">
    <text evidence="11">The sequence shown here is derived from an EMBL/GenBank/DDBJ whole genome shotgun (WGS) entry which is preliminary data.</text>
</comment>
<keyword evidence="6" id="KW-0143">Chaperone</keyword>
<evidence type="ECO:0000256" key="8">
    <source>
        <dbReference type="ARBA" id="ARBA00037071"/>
    </source>
</evidence>
<dbReference type="EC" id="5.2.1.8" evidence="9"/>
<evidence type="ECO:0000256" key="2">
    <source>
        <dbReference type="ARBA" id="ARBA00004496"/>
    </source>
</evidence>
<evidence type="ECO:0000256" key="1">
    <source>
        <dbReference type="ARBA" id="ARBA00000971"/>
    </source>
</evidence>
<name>A0A1F6SWY6_9PROT</name>
<dbReference type="PANTHER" id="PTHR47861:SF3">
    <property type="entry name" value="FKBP-TYPE PEPTIDYL-PROLYL CIS-TRANS ISOMERASE SLYD"/>
    <property type="match status" value="1"/>
</dbReference>
<evidence type="ECO:0000256" key="3">
    <source>
        <dbReference type="ARBA" id="ARBA00006577"/>
    </source>
</evidence>
<evidence type="ECO:0000256" key="6">
    <source>
        <dbReference type="ARBA" id="ARBA00023186"/>
    </source>
</evidence>
<evidence type="ECO:0000313" key="12">
    <source>
        <dbReference type="Proteomes" id="UP000179334"/>
    </source>
</evidence>
<dbReference type="GO" id="GO:0003755">
    <property type="term" value="F:peptidyl-prolyl cis-trans isomerase activity"/>
    <property type="evidence" value="ECO:0007669"/>
    <property type="project" value="UniProtKB-KW"/>
</dbReference>
<keyword evidence="5 9" id="KW-0697">Rotamase</keyword>
<dbReference type="GO" id="GO:0042026">
    <property type="term" value="P:protein refolding"/>
    <property type="evidence" value="ECO:0007669"/>
    <property type="project" value="UniProtKB-ARBA"/>
</dbReference>
<keyword evidence="7 9" id="KW-0413">Isomerase</keyword>
<evidence type="ECO:0000256" key="7">
    <source>
        <dbReference type="ARBA" id="ARBA00023235"/>
    </source>
</evidence>
<dbReference type="InterPro" id="IPR046357">
    <property type="entry name" value="PPIase_dom_sf"/>
</dbReference>
<dbReference type="GO" id="GO:0005737">
    <property type="term" value="C:cytoplasm"/>
    <property type="evidence" value="ECO:0007669"/>
    <property type="project" value="UniProtKB-SubCell"/>
</dbReference>
<reference evidence="11 12" key="1">
    <citation type="journal article" date="2016" name="Nat. Commun.">
        <title>Thousands of microbial genomes shed light on interconnected biogeochemical processes in an aquifer system.</title>
        <authorList>
            <person name="Anantharaman K."/>
            <person name="Brown C.T."/>
            <person name="Hug L.A."/>
            <person name="Sharon I."/>
            <person name="Castelle C.J."/>
            <person name="Probst A.J."/>
            <person name="Thomas B.C."/>
            <person name="Singh A."/>
            <person name="Wilkins M.J."/>
            <person name="Karaoz U."/>
            <person name="Brodie E.L."/>
            <person name="Williams K.H."/>
            <person name="Hubbard S.S."/>
            <person name="Banfield J.F."/>
        </authorList>
    </citation>
    <scope>NUCLEOTIDE SEQUENCE [LARGE SCALE GENOMIC DNA]</scope>
</reference>
<accession>A0A1F6SWY6</accession>
<dbReference type="Gene3D" id="3.10.50.40">
    <property type="match status" value="1"/>
</dbReference>
<comment type="function">
    <text evidence="8">Also involved in hydrogenase metallocenter assembly, probably by participating in the nickel insertion step. This function in hydrogenase biosynthesis requires chaperone activity and the presence of the metal-binding domain, but not PPIase activity.</text>
</comment>
<evidence type="ECO:0000313" key="11">
    <source>
        <dbReference type="EMBL" id="OGI37384.1"/>
    </source>
</evidence>
<evidence type="ECO:0000256" key="5">
    <source>
        <dbReference type="ARBA" id="ARBA00023110"/>
    </source>
</evidence>
<dbReference type="PROSITE" id="PS50059">
    <property type="entry name" value="FKBP_PPIASE"/>
    <property type="match status" value="1"/>
</dbReference>
<dbReference type="Proteomes" id="UP000179334">
    <property type="component" value="Unassembled WGS sequence"/>
</dbReference>
<sequence>MNLPVSRDKVVSVSYVLRNARGEVYEIRDLPVEYLHGSGADLFPRIEEALDGKSVGDLVSISLTPDEAFGERDPGLSFTDDLDHVPDELRRIGAEFEAKNSRGESRTFVVTHIADGKLTVDANHPLAGQTVTFDVTVRDVREATPQEVRAGRPGSDGRSLLQ</sequence>
<gene>
    <name evidence="11" type="ORF">A2V91_03980</name>
</gene>
<keyword evidence="4" id="KW-0963">Cytoplasm</keyword>
<evidence type="ECO:0000256" key="9">
    <source>
        <dbReference type="PROSITE-ProRule" id="PRU00277"/>
    </source>
</evidence>
<proteinExistence type="inferred from homology"/>
<dbReference type="PANTHER" id="PTHR47861">
    <property type="entry name" value="FKBP-TYPE PEPTIDYL-PROLYL CIS-TRANS ISOMERASE SLYD"/>
    <property type="match status" value="1"/>
</dbReference>
<evidence type="ECO:0000259" key="10">
    <source>
        <dbReference type="PROSITE" id="PS50059"/>
    </source>
</evidence>
<evidence type="ECO:0000256" key="4">
    <source>
        <dbReference type="ARBA" id="ARBA00022490"/>
    </source>
</evidence>
<dbReference type="AlphaFoldDB" id="A0A1F6SWY6"/>
<dbReference type="InterPro" id="IPR001179">
    <property type="entry name" value="PPIase_FKBP_dom"/>
</dbReference>
<comment type="catalytic activity">
    <reaction evidence="1 9">
        <text>[protein]-peptidylproline (omega=180) = [protein]-peptidylproline (omega=0)</text>
        <dbReference type="Rhea" id="RHEA:16237"/>
        <dbReference type="Rhea" id="RHEA-COMP:10747"/>
        <dbReference type="Rhea" id="RHEA-COMP:10748"/>
        <dbReference type="ChEBI" id="CHEBI:83833"/>
        <dbReference type="ChEBI" id="CHEBI:83834"/>
        <dbReference type="EC" id="5.2.1.8"/>
    </reaction>
</comment>